<gene>
    <name evidence="1" type="ORF">CUN59_16535</name>
</gene>
<evidence type="ECO:0000313" key="1">
    <source>
        <dbReference type="EMBL" id="PPJ62277.1"/>
    </source>
</evidence>
<dbReference type="RefSeq" id="WP_104388868.1">
    <property type="nucleotide sequence ID" value="NZ_PGEM01000131.1"/>
</dbReference>
<evidence type="ECO:0008006" key="3">
    <source>
        <dbReference type="Google" id="ProtNLM"/>
    </source>
</evidence>
<comment type="caution">
    <text evidence="1">The sequence shown here is derived from an EMBL/GenBank/DDBJ whole genome shotgun (WGS) entry which is preliminary data.</text>
</comment>
<organism evidence="1 2">
    <name type="scientific">Cuspidothrix issatschenkoi CHARLIE-1</name>
    <dbReference type="NCBI Taxonomy" id="2052836"/>
    <lineage>
        <taxon>Bacteria</taxon>
        <taxon>Bacillati</taxon>
        <taxon>Cyanobacteriota</taxon>
        <taxon>Cyanophyceae</taxon>
        <taxon>Nostocales</taxon>
        <taxon>Aphanizomenonaceae</taxon>
        <taxon>Cuspidothrix</taxon>
    </lineage>
</organism>
<reference evidence="1 2" key="1">
    <citation type="submission" date="2018-02" db="EMBL/GenBank/DDBJ databases">
        <title>Discovery of a pederin family compound in a non-symbiotic bloom-forming cyanobacterium.</title>
        <authorList>
            <person name="Kust A."/>
            <person name="Mares J."/>
            <person name="Jokela J."/>
            <person name="Urajova P."/>
            <person name="Hajek J."/>
            <person name="Saurav K."/>
            <person name="Voracova K."/>
            <person name="Fewer D.P."/>
            <person name="Haapaniemi E."/>
            <person name="Permi P."/>
            <person name="Rehakova K."/>
            <person name="Sivonen K."/>
            <person name="Hrouzek P."/>
        </authorList>
    </citation>
    <scope>NUCLEOTIDE SEQUENCE [LARGE SCALE GENOMIC DNA]</scope>
    <source>
        <strain evidence="1 2">CHARLIE-1</strain>
    </source>
</reference>
<evidence type="ECO:0000313" key="2">
    <source>
        <dbReference type="Proteomes" id="UP000239589"/>
    </source>
</evidence>
<protein>
    <recommendedName>
        <fullName evidence="3">ATPase</fullName>
    </recommendedName>
</protein>
<dbReference type="Proteomes" id="UP000239589">
    <property type="component" value="Unassembled WGS sequence"/>
</dbReference>
<sequence>MLFANLAKSSSDIHEEVWLDLINLYETHPRYLQHISILIKDIFHGETSEFMQENCLILTENIKSQFDLTWNKLTDVEKQILLKIVQNQQPLSRDEIKESLSLSSMEIINGLQSLTRRYLLIKLEHHQKSFHLSSVWREYLKLLS</sequence>
<name>A0A2S6CRG1_9CYAN</name>
<dbReference type="OrthoDB" id="441260at2"/>
<dbReference type="AlphaFoldDB" id="A0A2S6CRG1"/>
<keyword evidence="2" id="KW-1185">Reference proteome</keyword>
<dbReference type="EMBL" id="PGEM01000131">
    <property type="protein sequence ID" value="PPJ62277.1"/>
    <property type="molecule type" value="Genomic_DNA"/>
</dbReference>
<proteinExistence type="predicted"/>
<accession>A0A2S6CRG1</accession>